<protein>
    <recommendedName>
        <fullName evidence="7">Indoleamine 2,3-dioxygenase-like protein</fullName>
    </recommendedName>
</protein>
<comment type="caution">
    <text evidence="5">The sequence shown here is derived from an EMBL/GenBank/DDBJ whole genome shotgun (WGS) entry which is preliminary data.</text>
</comment>
<dbReference type="InterPro" id="IPR000898">
    <property type="entry name" value="Indolamine_dOase"/>
</dbReference>
<proteinExistence type="inferred from homology"/>
<evidence type="ECO:0000313" key="6">
    <source>
        <dbReference type="Proteomes" id="UP001287286"/>
    </source>
</evidence>
<dbReference type="EMBL" id="JAWRVI010000018">
    <property type="protein sequence ID" value="KAK4089659.1"/>
    <property type="molecule type" value="Genomic_DNA"/>
</dbReference>
<feature type="region of interest" description="Disordered" evidence="4">
    <location>
        <begin position="47"/>
        <end position="75"/>
    </location>
</feature>
<accession>A0ABR0C051</accession>
<evidence type="ECO:0000256" key="4">
    <source>
        <dbReference type="SAM" id="MobiDB-lite"/>
    </source>
</evidence>
<reference evidence="5 6" key="1">
    <citation type="journal article" date="2024" name="Microbiol. Resour. Announc.">
        <title>Genome annotations for the ascomycete fungi Trichoderma harzianum, Trichoderma aggressivum, and Purpureocillium lilacinum.</title>
        <authorList>
            <person name="Beijen E.P.W."/>
            <person name="Ohm R.A."/>
        </authorList>
    </citation>
    <scope>NUCLEOTIDE SEQUENCE [LARGE SCALE GENOMIC DNA]</scope>
    <source>
        <strain evidence="5 6">CBS 150709</strain>
    </source>
</reference>
<evidence type="ECO:0000256" key="1">
    <source>
        <dbReference type="ARBA" id="ARBA00007119"/>
    </source>
</evidence>
<dbReference type="Proteomes" id="UP001287286">
    <property type="component" value="Unassembled WGS sequence"/>
</dbReference>
<sequence length="751" mass="83556">MSTNNGTDNSHPSFFCVIPRPREGNMTRAWVRLDRAARRPALVPSVFEGPSGMREQRLGGRPGPGNALWPESFRPRLHKGPGRVGTMWARLPLKCPGFPHETTPSASAARPSAATRIGKHDLVSPDGLGSEALSHCRRRARQSTGGVLFWQCLAMWRIDLHDDALTIARRPVCAAPRTGDDRGGRSLVVEDDTVSVTSSLEATSESRSTAFFATTCCPLPPFPPSRSLVSFPPFYLKTDHHNSPLNNNSPRARKMGSLATAPFEVLDDTRPEDTSLPAFMVSTTRGFLPRMDPPVKLPKEFDALESILQRMPVKTLEGEPGLLAQSKLGPEVDSSFPDLTEAMDKYKDDLPLMNALYRDYSFLASAYLLEPCHERFVRGEGYGLGRQVLPKNISHPIARCAEICGFKPFMEYAGSYALFNYRLENPAAGLEYSNLRLIRAFEHGLDPTSSEAGFVLVHIDMVKNSGPLVAGTMKCLDVASKMDASSRSSTLGTPAERAEFNEGLASILEALRKINGVMETMWGKSRPTEYTSFRTFIFGITSQSMFPNGVVYEGLNDGKPMSFRGESGANDSMVPLMDNLLQVPMPDTPLTEILKDFRSYRPSNHKAFLLWVKERSQELDLRNFALGLHATSAEASQEQLDLLRESRSLWLQVLDQVRDFRWRHWCFAREYILKRTSHPTATGGSPIVTWLPNQLEAVLEDMATIHARAHREDARGLGKTAEAVMEAALRQRETLRKEVDKYCAERGVQRG</sequence>
<name>A0ABR0C051_PURLI</name>
<dbReference type="SUPFAM" id="SSF140959">
    <property type="entry name" value="Indolic compounds 2,3-dioxygenase-like"/>
    <property type="match status" value="1"/>
</dbReference>
<dbReference type="InterPro" id="IPR037217">
    <property type="entry name" value="Trp/Indoleamine_2_3_dOase-like"/>
</dbReference>
<keyword evidence="2" id="KW-0479">Metal-binding</keyword>
<organism evidence="5 6">
    <name type="scientific">Purpureocillium lilacinum</name>
    <name type="common">Paecilomyces lilacinus</name>
    <dbReference type="NCBI Taxonomy" id="33203"/>
    <lineage>
        <taxon>Eukaryota</taxon>
        <taxon>Fungi</taxon>
        <taxon>Dikarya</taxon>
        <taxon>Ascomycota</taxon>
        <taxon>Pezizomycotina</taxon>
        <taxon>Sordariomycetes</taxon>
        <taxon>Hypocreomycetidae</taxon>
        <taxon>Hypocreales</taxon>
        <taxon>Ophiocordycipitaceae</taxon>
        <taxon>Purpureocillium</taxon>
    </lineage>
</organism>
<keyword evidence="6" id="KW-1185">Reference proteome</keyword>
<evidence type="ECO:0000256" key="2">
    <source>
        <dbReference type="ARBA" id="ARBA00022723"/>
    </source>
</evidence>
<dbReference type="Gene3D" id="1.20.58.480">
    <property type="match status" value="1"/>
</dbReference>
<evidence type="ECO:0008006" key="7">
    <source>
        <dbReference type="Google" id="ProtNLM"/>
    </source>
</evidence>
<dbReference type="PANTHER" id="PTHR28657:SF3">
    <property type="entry name" value="INDOLEAMINE 2,3-DIOXYGENASE"/>
    <property type="match status" value="1"/>
</dbReference>
<gene>
    <name evidence="5" type="ORF">Purlil1_5762</name>
</gene>
<comment type="similarity">
    <text evidence="1">Belongs to the indoleamine 2,3-dioxygenase family.</text>
</comment>
<keyword evidence="3" id="KW-0408">Iron</keyword>
<evidence type="ECO:0000256" key="3">
    <source>
        <dbReference type="ARBA" id="ARBA00023004"/>
    </source>
</evidence>
<dbReference type="PANTHER" id="PTHR28657">
    <property type="entry name" value="INDOLEAMINE 2,3-DIOXYGENASE"/>
    <property type="match status" value="1"/>
</dbReference>
<evidence type="ECO:0000313" key="5">
    <source>
        <dbReference type="EMBL" id="KAK4089659.1"/>
    </source>
</evidence>
<dbReference type="Pfam" id="PF01231">
    <property type="entry name" value="IDO"/>
    <property type="match status" value="1"/>
</dbReference>